<proteinExistence type="predicted"/>
<dbReference type="PROSITE" id="PS00111">
    <property type="entry name" value="PGLYCERATE_KINASE"/>
    <property type="match status" value="1"/>
</dbReference>
<name>A0A0X3BPK0_9EURY</name>
<dbReference type="AlphaFoldDB" id="A0A0X3BPK0"/>
<accession>A0A0X3BPK0</accession>
<dbReference type="InterPro" id="IPR015824">
    <property type="entry name" value="Phosphoglycerate_kinase_N"/>
</dbReference>
<dbReference type="EC" id="2.7.2.3" evidence="1"/>
<reference evidence="7 8" key="1">
    <citation type="submission" date="2016-01" db="EMBL/GenBank/DDBJ databases">
        <authorList>
            <person name="Manzoor S."/>
        </authorList>
    </citation>
    <scope>NUCLEOTIDE SEQUENCE [LARGE SCALE GENOMIC DNA]</scope>
    <source>
        <strain evidence="7">Methanoculleus sp MAB1</strain>
    </source>
</reference>
<sequence>MLAHTPGEHYICQCRHALEYRNPAGTGQAPARTVPPLPAAPGVIPDMQNVIPRRKKTIRDIEVRGKRVLVRADFNVPLNDDAPSPTIPVSGPACRRSATSASRMHGSSSAPTWTGRREWW</sequence>
<feature type="region of interest" description="Disordered" evidence="6">
    <location>
        <begin position="25"/>
        <end position="46"/>
    </location>
</feature>
<keyword evidence="4" id="KW-0418">Kinase</keyword>
<dbReference type="InterPro" id="IPR015911">
    <property type="entry name" value="Phosphoglycerate_kinase_CS"/>
</dbReference>
<evidence type="ECO:0000256" key="4">
    <source>
        <dbReference type="ARBA" id="ARBA00022777"/>
    </source>
</evidence>
<dbReference type="EMBL" id="LT158599">
    <property type="protein sequence ID" value="CVK34102.1"/>
    <property type="molecule type" value="Genomic_DNA"/>
</dbReference>
<dbReference type="GO" id="GO:0005524">
    <property type="term" value="F:ATP binding"/>
    <property type="evidence" value="ECO:0007669"/>
    <property type="project" value="UniProtKB-KW"/>
</dbReference>
<evidence type="ECO:0000256" key="6">
    <source>
        <dbReference type="SAM" id="MobiDB-lite"/>
    </source>
</evidence>
<evidence type="ECO:0000256" key="5">
    <source>
        <dbReference type="ARBA" id="ARBA00022840"/>
    </source>
</evidence>
<feature type="compositionally biased region" description="Polar residues" evidence="6">
    <location>
        <begin position="97"/>
        <end position="112"/>
    </location>
</feature>
<feature type="region of interest" description="Disordered" evidence="6">
    <location>
        <begin position="77"/>
        <end position="120"/>
    </location>
</feature>
<organism evidence="7 8">
    <name type="scientific">Methanoculleus bourgensis</name>
    <dbReference type="NCBI Taxonomy" id="83986"/>
    <lineage>
        <taxon>Archaea</taxon>
        <taxon>Methanobacteriati</taxon>
        <taxon>Methanobacteriota</taxon>
        <taxon>Stenosarchaea group</taxon>
        <taxon>Methanomicrobia</taxon>
        <taxon>Methanomicrobiales</taxon>
        <taxon>Methanomicrobiaceae</taxon>
        <taxon>Methanoculleus</taxon>
    </lineage>
</organism>
<dbReference type="KEGG" id="mema:MMAB1_2889"/>
<dbReference type="GO" id="GO:0006096">
    <property type="term" value="P:glycolytic process"/>
    <property type="evidence" value="ECO:0007669"/>
    <property type="project" value="InterPro"/>
</dbReference>
<dbReference type="SUPFAM" id="SSF53748">
    <property type="entry name" value="Phosphoglycerate kinase"/>
    <property type="match status" value="1"/>
</dbReference>
<dbReference type="InterPro" id="IPR036043">
    <property type="entry name" value="Phosphoglycerate_kinase_sf"/>
</dbReference>
<evidence type="ECO:0000256" key="2">
    <source>
        <dbReference type="ARBA" id="ARBA00022679"/>
    </source>
</evidence>
<keyword evidence="5" id="KW-0067">ATP-binding</keyword>
<keyword evidence="3" id="KW-0547">Nucleotide-binding</keyword>
<gene>
    <name evidence="7" type="ORF">MMAB1_2889</name>
</gene>
<evidence type="ECO:0000256" key="3">
    <source>
        <dbReference type="ARBA" id="ARBA00022741"/>
    </source>
</evidence>
<protein>
    <recommendedName>
        <fullName evidence="1">phosphoglycerate kinase</fullName>
        <ecNumber evidence="1">2.7.2.3</ecNumber>
    </recommendedName>
</protein>
<evidence type="ECO:0000256" key="1">
    <source>
        <dbReference type="ARBA" id="ARBA00013061"/>
    </source>
</evidence>
<evidence type="ECO:0000313" key="8">
    <source>
        <dbReference type="Proteomes" id="UP000069850"/>
    </source>
</evidence>
<keyword evidence="2" id="KW-0808">Transferase</keyword>
<dbReference type="GO" id="GO:0004618">
    <property type="term" value="F:phosphoglycerate kinase activity"/>
    <property type="evidence" value="ECO:0007669"/>
    <property type="project" value="UniProtKB-EC"/>
</dbReference>
<dbReference type="Proteomes" id="UP000069850">
    <property type="component" value="Chromosome 1"/>
</dbReference>
<evidence type="ECO:0000313" key="7">
    <source>
        <dbReference type="EMBL" id="CVK34102.1"/>
    </source>
</evidence>
<dbReference type="Gene3D" id="3.40.50.1260">
    <property type="entry name" value="Phosphoglycerate kinase, N-terminal domain"/>
    <property type="match status" value="1"/>
</dbReference>